<dbReference type="SUPFAM" id="SSF53649">
    <property type="entry name" value="Alkaline phosphatase-like"/>
    <property type="match status" value="1"/>
</dbReference>
<dbReference type="AlphaFoldDB" id="M5U8D9"/>
<dbReference type="Proteomes" id="UP000011885">
    <property type="component" value="Unassembled WGS sequence"/>
</dbReference>
<keyword evidence="3" id="KW-0378">Hydrolase</keyword>
<feature type="domain" description="Sulfatase N-terminal" evidence="5">
    <location>
        <begin position="57"/>
        <end position="373"/>
    </location>
</feature>
<protein>
    <submittedName>
        <fullName evidence="6">Sulfatase family protein</fullName>
    </submittedName>
</protein>
<dbReference type="InterPro" id="IPR024607">
    <property type="entry name" value="Sulfatase_CS"/>
</dbReference>
<dbReference type="Gene3D" id="3.40.720.10">
    <property type="entry name" value="Alkaline Phosphatase, subunit A"/>
    <property type="match status" value="1"/>
</dbReference>
<evidence type="ECO:0000256" key="1">
    <source>
        <dbReference type="ARBA" id="ARBA00008779"/>
    </source>
</evidence>
<dbReference type="GO" id="GO:0004065">
    <property type="term" value="F:arylsulfatase activity"/>
    <property type="evidence" value="ECO:0007669"/>
    <property type="project" value="TreeGrafter"/>
</dbReference>
<dbReference type="CDD" id="cd16144">
    <property type="entry name" value="ARS_like"/>
    <property type="match status" value="1"/>
</dbReference>
<dbReference type="Gene3D" id="3.30.1120.10">
    <property type="match status" value="1"/>
</dbReference>
<evidence type="ECO:0000313" key="6">
    <source>
        <dbReference type="EMBL" id="EMI57727.1"/>
    </source>
</evidence>
<keyword evidence="7" id="KW-1185">Reference proteome</keyword>
<evidence type="ECO:0000256" key="4">
    <source>
        <dbReference type="ARBA" id="ARBA00022837"/>
    </source>
</evidence>
<dbReference type="PROSITE" id="PS00523">
    <property type="entry name" value="SULFATASE_1"/>
    <property type="match status" value="1"/>
</dbReference>
<keyword evidence="2" id="KW-0479">Metal-binding</keyword>
<dbReference type="InterPro" id="IPR000917">
    <property type="entry name" value="Sulfatase_N"/>
</dbReference>
<evidence type="ECO:0000256" key="3">
    <source>
        <dbReference type="ARBA" id="ARBA00022801"/>
    </source>
</evidence>
<dbReference type="PANTHER" id="PTHR42693:SF53">
    <property type="entry name" value="ENDO-4-O-SULFATASE"/>
    <property type="match status" value="1"/>
</dbReference>
<dbReference type="Pfam" id="PF00884">
    <property type="entry name" value="Sulfatase"/>
    <property type="match status" value="1"/>
</dbReference>
<evidence type="ECO:0000313" key="7">
    <source>
        <dbReference type="Proteomes" id="UP000011885"/>
    </source>
</evidence>
<reference evidence="6 7" key="1">
    <citation type="journal article" date="2013" name="Mar. Genomics">
        <title>Expression of sulfatases in Rhodopirellula baltica and the diversity of sulfatases in the genus Rhodopirellula.</title>
        <authorList>
            <person name="Wegner C.E."/>
            <person name="Richter-Heitmann T."/>
            <person name="Klindworth A."/>
            <person name="Klockow C."/>
            <person name="Richter M."/>
            <person name="Achstetter T."/>
            <person name="Glockner F.O."/>
            <person name="Harder J."/>
        </authorList>
    </citation>
    <scope>NUCLEOTIDE SEQUENCE [LARGE SCALE GENOMIC DNA]</scope>
    <source>
        <strain evidence="6 7">SM41</strain>
    </source>
</reference>
<dbReference type="PROSITE" id="PS00149">
    <property type="entry name" value="SULFATASE_2"/>
    <property type="match status" value="1"/>
</dbReference>
<dbReference type="RefSeq" id="WP_008674670.1">
    <property type="nucleotide sequence ID" value="NZ_ANOH01000068.1"/>
</dbReference>
<comment type="caution">
    <text evidence="6">The sequence shown here is derived from an EMBL/GenBank/DDBJ whole genome shotgun (WGS) entry which is preliminary data.</text>
</comment>
<gene>
    <name evidence="6" type="ORF">RSSM_00836</name>
</gene>
<proteinExistence type="inferred from homology"/>
<keyword evidence="4" id="KW-0106">Calcium</keyword>
<evidence type="ECO:0000256" key="2">
    <source>
        <dbReference type="ARBA" id="ARBA00022723"/>
    </source>
</evidence>
<dbReference type="InterPro" id="IPR050738">
    <property type="entry name" value="Sulfatase"/>
</dbReference>
<accession>M5U8D9</accession>
<evidence type="ECO:0000259" key="5">
    <source>
        <dbReference type="Pfam" id="PF00884"/>
    </source>
</evidence>
<name>M5U8D9_9BACT</name>
<dbReference type="GO" id="GO:0046872">
    <property type="term" value="F:metal ion binding"/>
    <property type="evidence" value="ECO:0007669"/>
    <property type="project" value="UniProtKB-KW"/>
</dbReference>
<comment type="similarity">
    <text evidence="1">Belongs to the sulfatase family.</text>
</comment>
<organism evidence="6 7">
    <name type="scientific">Rhodopirellula sallentina SM41</name>
    <dbReference type="NCBI Taxonomy" id="1263870"/>
    <lineage>
        <taxon>Bacteria</taxon>
        <taxon>Pseudomonadati</taxon>
        <taxon>Planctomycetota</taxon>
        <taxon>Planctomycetia</taxon>
        <taxon>Pirellulales</taxon>
        <taxon>Pirellulaceae</taxon>
        <taxon>Rhodopirellula</taxon>
    </lineage>
</organism>
<dbReference type="InterPro" id="IPR017850">
    <property type="entry name" value="Alkaline_phosphatase_core_sf"/>
</dbReference>
<dbReference type="EMBL" id="ANOH01000068">
    <property type="protein sequence ID" value="EMI57727.1"/>
    <property type="molecule type" value="Genomic_DNA"/>
</dbReference>
<sequence length="497" mass="55380">MPVAPAKRTTGSGRNRPPLALQRIARCVVPMGLIAAVLLEPAQFVEAASEPSREDRPNVIVILTDDMGYADLGATGSDQILTPNIDRLMSDGVNFTNAYVTASVCCPSRAGLLTGRYQQRFGHEFNNFSIPAEGFTSDDMGLSVDERTIGNAFQDAGYTTMCVGKWHMGGGEKFDPSRRGFDEVFAIEAGHRSYWPYTGKAKRSNRIQISATEFLPEDRVTYLTDDLTNAAVDFIDRHREDPFFMYLAYNAPHGPMHGKEADKEFYDSITDPKRQTYAAMMKALDEGIGEVRRSLIDNKIDKRTLIIFTNDNGGATSNGSDNGPYRGMKGSKWEGGVRVPFSLTWPGRLPDGADYDSPVSTLDILPTSLAAAEISYRGLPLDGVNLLPYLENGETGLPHDMLFWRRGVAAAVRAGQWKLIRVEGNPDLLFNLEADPSERSNVAPKHPEKVAMLKERLAQWESELAPPKWTEGEKWSRNQVLKHQMRVQTRRQERQYP</sequence>
<dbReference type="PANTHER" id="PTHR42693">
    <property type="entry name" value="ARYLSULFATASE FAMILY MEMBER"/>
    <property type="match status" value="1"/>
</dbReference>
<dbReference type="PATRIC" id="fig|1263870.3.peg.911"/>